<keyword evidence="5 8" id="KW-0472">Membrane</keyword>
<accession>A0ABM1P028</accession>
<dbReference type="PANTHER" id="PTHR42643">
    <property type="entry name" value="IONOTROPIC RECEPTOR 20A-RELATED"/>
    <property type="match status" value="1"/>
</dbReference>
<reference evidence="10" key="1">
    <citation type="journal article" date="1997" name="Nucleic Acids Res.">
        <title>tRNAscan-SE: a program for improved detection of transfer RNA genes in genomic sequence.</title>
        <authorList>
            <person name="Lowe T.M."/>
            <person name="Eddy S.R."/>
        </authorList>
    </citation>
    <scope>NUCLEOTIDE SEQUENCE [LARGE SCALE GENOMIC DNA]</scope>
</reference>
<dbReference type="Proteomes" id="UP000694904">
    <property type="component" value="Chromosome 3"/>
</dbReference>
<gene>
    <name evidence="11" type="primary">LOC108612167</name>
</gene>
<evidence type="ECO:0000256" key="5">
    <source>
        <dbReference type="ARBA" id="ARBA00023136"/>
    </source>
</evidence>
<reference evidence="10" key="2">
    <citation type="journal article" date="2016" name="G3 (Bethesda)">
        <title>Genome Evolution in Three Species of Cactophilic Drosophila.</title>
        <authorList>
            <person name="Sanchez-Flores A."/>
            <person name="Penazola F."/>
            <person name="Carpinteyro-Ponce J."/>
            <person name="Nazario-Yepiz N."/>
            <person name="Abreu-Goodger C."/>
            <person name="Machado C.A."/>
            <person name="Markow T.A."/>
        </authorList>
    </citation>
    <scope>NUCLEOTIDE SEQUENCE [LARGE SCALE GENOMIC DNA]</scope>
</reference>
<organism evidence="10 11">
    <name type="scientific">Drosophila arizonae</name>
    <name type="common">Fruit fly</name>
    <dbReference type="NCBI Taxonomy" id="7263"/>
    <lineage>
        <taxon>Eukaryota</taxon>
        <taxon>Metazoa</taxon>
        <taxon>Ecdysozoa</taxon>
        <taxon>Arthropoda</taxon>
        <taxon>Hexapoda</taxon>
        <taxon>Insecta</taxon>
        <taxon>Pterygota</taxon>
        <taxon>Neoptera</taxon>
        <taxon>Endopterygota</taxon>
        <taxon>Diptera</taxon>
        <taxon>Brachycera</taxon>
        <taxon>Muscomorpha</taxon>
        <taxon>Ephydroidea</taxon>
        <taxon>Drosophilidae</taxon>
        <taxon>Drosophila</taxon>
    </lineage>
</organism>
<comment type="subcellular location">
    <subcellularLocation>
        <location evidence="1">Cell membrane</location>
        <topology evidence="1">Multi-pass membrane protein</topology>
    </subcellularLocation>
</comment>
<name>A0ABM1P028_DROAR</name>
<evidence type="ECO:0000256" key="6">
    <source>
        <dbReference type="ARBA" id="ARBA00023170"/>
    </source>
</evidence>
<keyword evidence="3 8" id="KW-0812">Transmembrane</keyword>
<keyword evidence="4 8" id="KW-1133">Transmembrane helix</keyword>
<feature type="signal peptide" evidence="9">
    <location>
        <begin position="1"/>
        <end position="21"/>
    </location>
</feature>
<sequence length="620" mass="72309">MAKMKLLLCCLLSLLWSGGSCCWPKFGLEVERREDVLYNLLVQVNVEEPIVLLLLLQRRQPTNLDALQHWPFSNWPVLRYDERNVIRVINYTRRALALIYIREIRDALLLTAALADSLEGMREARIIIWLQIEKSNAQELLDLIGRQARRYYYYNILILIGKGRRFSLLRMQPFPQPSYEEMRLPLNRTLNSTERLFVQHWRNFRGKRAVMIPSLVPPNSFISRDPRTGREYFNGFCYNLMESFAKHRNIQLEYFSPFLNETRRAQHMPEIMLLIGRGEVDFITNVQPFSQRHQAEGTQRSATLGMVSFLIVVPCGHELSIGQIYLRMFSPKSMLKLLAVYVGLSLFETFVAYCCRKSKLNFPYSRFVLNLNVLRNLINHTVPIARRSRLPVRILGFQLALLGIMCNISFNATLSTWLTKQPRERHIQNYAELNASRLPVLFDYASYELIETEYEADFFTKKVPNAVCMEAKDQVELLLSLNTSYAYQTYSLIWNALEVYQRNYKHPLLCKSNDIHIAEEFPVNTILQKNSIYAAALDEYILNAQNVGLAKLFKLRSYHDMMIGKVPSLACDSFKSPIYTRFDDLQLFWKLYLVGHVMGLLIFIAELSVGRRQTRVIEAN</sequence>
<evidence type="ECO:0000313" key="11">
    <source>
        <dbReference type="RefSeq" id="XP_017860564.1"/>
    </source>
</evidence>
<evidence type="ECO:0000256" key="8">
    <source>
        <dbReference type="SAM" id="Phobius"/>
    </source>
</evidence>
<proteinExistence type="predicted"/>
<keyword evidence="2" id="KW-1003">Cell membrane</keyword>
<evidence type="ECO:0000256" key="9">
    <source>
        <dbReference type="SAM" id="SignalP"/>
    </source>
</evidence>
<dbReference type="SUPFAM" id="SSF53850">
    <property type="entry name" value="Periplasmic binding protein-like II"/>
    <property type="match status" value="1"/>
</dbReference>
<keyword evidence="9" id="KW-0732">Signal</keyword>
<evidence type="ECO:0000256" key="1">
    <source>
        <dbReference type="ARBA" id="ARBA00004651"/>
    </source>
</evidence>
<reference evidence="11" key="3">
    <citation type="submission" date="2025-08" db="UniProtKB">
        <authorList>
            <consortium name="RefSeq"/>
        </authorList>
    </citation>
    <scope>IDENTIFICATION</scope>
    <source>
        <tissue evidence="11">Whole organism</tissue>
    </source>
</reference>
<evidence type="ECO:0000256" key="3">
    <source>
        <dbReference type="ARBA" id="ARBA00022692"/>
    </source>
</evidence>
<dbReference type="InterPro" id="IPR052192">
    <property type="entry name" value="Insect_Ionotropic_Sensory_Rcpt"/>
</dbReference>
<evidence type="ECO:0000256" key="4">
    <source>
        <dbReference type="ARBA" id="ARBA00022989"/>
    </source>
</evidence>
<keyword evidence="10" id="KW-1185">Reference proteome</keyword>
<keyword evidence="6" id="KW-0675">Receptor</keyword>
<protein>
    <submittedName>
        <fullName evidence="11">Uncharacterized protein LOC108612167</fullName>
    </submittedName>
</protein>
<evidence type="ECO:0000256" key="7">
    <source>
        <dbReference type="ARBA" id="ARBA00023180"/>
    </source>
</evidence>
<feature type="transmembrane region" description="Helical" evidence="8">
    <location>
        <begin position="587"/>
        <end position="605"/>
    </location>
</feature>
<dbReference type="PANTHER" id="PTHR42643:SF41">
    <property type="entry name" value="IONOTROPIC RECEPTOR 20A-RELATED"/>
    <property type="match status" value="1"/>
</dbReference>
<dbReference type="PROSITE" id="PS51257">
    <property type="entry name" value="PROKAR_LIPOPROTEIN"/>
    <property type="match status" value="1"/>
</dbReference>
<evidence type="ECO:0000256" key="2">
    <source>
        <dbReference type="ARBA" id="ARBA00022475"/>
    </source>
</evidence>
<keyword evidence="7" id="KW-0325">Glycoprotein</keyword>
<dbReference type="RefSeq" id="XP_017860564.1">
    <property type="nucleotide sequence ID" value="XM_018005075.1"/>
</dbReference>
<evidence type="ECO:0000313" key="10">
    <source>
        <dbReference type="Proteomes" id="UP000694904"/>
    </source>
</evidence>
<dbReference type="GeneID" id="108612167"/>
<feature type="chain" id="PRO_5046568057" evidence="9">
    <location>
        <begin position="22"/>
        <end position="620"/>
    </location>
</feature>